<evidence type="ECO:0000256" key="2">
    <source>
        <dbReference type="ARBA" id="ARBA00022840"/>
    </source>
</evidence>
<gene>
    <name evidence="5" type="ordered locus">Cpin_2070</name>
</gene>
<proteinExistence type="predicted"/>
<dbReference type="PROSITE" id="PS51194">
    <property type="entry name" value="HELICASE_CTER"/>
    <property type="match status" value="1"/>
</dbReference>
<dbReference type="Gene3D" id="3.40.50.300">
    <property type="entry name" value="P-loop containing nucleotide triphosphate hydrolases"/>
    <property type="match status" value="2"/>
</dbReference>
<evidence type="ECO:0000313" key="5">
    <source>
        <dbReference type="EMBL" id="ACU59563.1"/>
    </source>
</evidence>
<dbReference type="InterPro" id="IPR011545">
    <property type="entry name" value="DEAD/DEAH_box_helicase_dom"/>
</dbReference>
<dbReference type="GO" id="GO:0004386">
    <property type="term" value="F:helicase activity"/>
    <property type="evidence" value="ECO:0007669"/>
    <property type="project" value="UniProtKB-KW"/>
</dbReference>
<dbReference type="InterPro" id="IPR052511">
    <property type="entry name" value="ATP-dep_Helicase"/>
</dbReference>
<dbReference type="SUPFAM" id="SSF52540">
    <property type="entry name" value="P-loop containing nucleoside triphosphate hydrolases"/>
    <property type="match status" value="1"/>
</dbReference>
<dbReference type="EMBL" id="CP001699">
    <property type="protein sequence ID" value="ACU59563.1"/>
    <property type="molecule type" value="Genomic_DNA"/>
</dbReference>
<sequence>MTAYEMLSEPIRRYVRDKKWETLRPIQEAAITRILSTDNHYILVSATASGKTEAAFLPVLSAVDFKQPGIQVLYISPLVALINDQFERAELLCKYLDIPVTRWHGESNRSDKMKRIEEAHGILLITPESIEGLFSNRPERGRVLFSNLQFIIVDEVHSFLNTDRGLHLRSLLSRIHALAKTKPARMIGLSATIGDYEAAKQFTGEPDRTKVLVDSTPKQMQAEFVYWPVSAYKGFSDAFINDLYEDTKNSKVLLFPNSRKNVEELASKLRGKAEQHQGHTAWFSHHASLTKEQRHYAEEFAKNSTRQPYCIICTSTLELGIDIGSVDLVVQVDASPSVASLIQRTGRSGRQEGAMSRLLMYATRPWSLLQSIACWELYQSGYVEPLKDRTKPFDILFHQILSIARECYGITRKALVERIMGNAVFKELSKEEITGLITHMVKESFLEDLKRELIVGYKGEAITNSRDFYAMFSSPEKIKVVHAGITIGSIDEEDAYALFPGTCILLATKSWMITDIDRLAGKITVVATNKSGKTFFSSEGMAVHPKIEEKMLELLCTDTLKAELQPDALACLHTLREQFSRVVLHNFESERPVFIHQGFITWFPFAGDRIHSTLAYLLKEVDMHPDTPGMELTLEIGFSNLLPLLKKEILLLPQRISDIMDHSPDTFYTGKWGRYLPLSLKKQYVMEEEFDIKGTAAFIERLKLVKIV</sequence>
<reference evidence="6" key="1">
    <citation type="submission" date="2009-08" db="EMBL/GenBank/DDBJ databases">
        <title>The complete genome of Chitinophaga pinensis DSM 2588.</title>
        <authorList>
            <consortium name="US DOE Joint Genome Institute (JGI-PGF)"/>
            <person name="Lucas S."/>
            <person name="Copeland A."/>
            <person name="Lapidus A."/>
            <person name="Glavina del Rio T."/>
            <person name="Dalin E."/>
            <person name="Tice H."/>
            <person name="Bruce D."/>
            <person name="Goodwin L."/>
            <person name="Pitluck S."/>
            <person name="Kyrpides N."/>
            <person name="Mavromatis K."/>
            <person name="Ivanova N."/>
            <person name="Mikhailova N."/>
            <person name="Sims D."/>
            <person name="Meinche L."/>
            <person name="Brettin T."/>
            <person name="Detter J.C."/>
            <person name="Han C."/>
            <person name="Larimer F."/>
            <person name="Land M."/>
            <person name="Hauser L."/>
            <person name="Markowitz V."/>
            <person name="Cheng J.-F."/>
            <person name="Hugenholtz P."/>
            <person name="Woyke T."/>
            <person name="Wu D."/>
            <person name="Spring S."/>
            <person name="Klenk H.-P."/>
            <person name="Eisen J.A."/>
        </authorList>
    </citation>
    <scope>NUCLEOTIDE SEQUENCE [LARGE SCALE GENOMIC DNA]</scope>
    <source>
        <strain evidence="6">ATCC 43595 / DSM 2588 / LMG 13176 / NBRC 15968 / NCIMB 11800 / UQM 2034</strain>
    </source>
</reference>
<dbReference type="OrthoDB" id="9815222at2"/>
<dbReference type="RefSeq" id="WP_012789739.1">
    <property type="nucleotide sequence ID" value="NC_013132.1"/>
</dbReference>
<name>A0A979G2U5_CHIPD</name>
<dbReference type="GO" id="GO:0005524">
    <property type="term" value="F:ATP binding"/>
    <property type="evidence" value="ECO:0007669"/>
    <property type="project" value="UniProtKB-KW"/>
</dbReference>
<accession>A0A979G2U5</accession>
<dbReference type="SMART" id="SM00487">
    <property type="entry name" value="DEXDc"/>
    <property type="match status" value="1"/>
</dbReference>
<keyword evidence="1" id="KW-0547">Nucleotide-binding</keyword>
<dbReference type="Pfam" id="PF00271">
    <property type="entry name" value="Helicase_C"/>
    <property type="match status" value="1"/>
</dbReference>
<dbReference type="InterPro" id="IPR045628">
    <property type="entry name" value="Lhr_WH_dom"/>
</dbReference>
<evidence type="ECO:0000313" key="6">
    <source>
        <dbReference type="Proteomes" id="UP000002215"/>
    </source>
</evidence>
<dbReference type="SMART" id="SM00490">
    <property type="entry name" value="HELICc"/>
    <property type="match status" value="1"/>
</dbReference>
<dbReference type="PANTHER" id="PTHR47962">
    <property type="entry name" value="ATP-DEPENDENT HELICASE LHR-RELATED-RELATED"/>
    <property type="match status" value="1"/>
</dbReference>
<dbReference type="Pfam" id="PF19306">
    <property type="entry name" value="WHD_Lhr"/>
    <property type="match status" value="1"/>
</dbReference>
<keyword evidence="5" id="KW-0347">Helicase</keyword>
<dbReference type="Proteomes" id="UP000002215">
    <property type="component" value="Chromosome"/>
</dbReference>
<dbReference type="InterPro" id="IPR001650">
    <property type="entry name" value="Helicase_C-like"/>
</dbReference>
<protein>
    <submittedName>
        <fullName evidence="5">DEAD/DEAH box helicase domain protein</fullName>
    </submittedName>
</protein>
<feature type="domain" description="Helicase ATP-binding" evidence="3">
    <location>
        <begin position="32"/>
        <end position="211"/>
    </location>
</feature>
<dbReference type="PANTHER" id="PTHR47962:SF5">
    <property type="entry name" value="ATP-DEPENDENT HELICASE LHR-RELATED"/>
    <property type="match status" value="1"/>
</dbReference>
<evidence type="ECO:0000256" key="1">
    <source>
        <dbReference type="ARBA" id="ARBA00022741"/>
    </source>
</evidence>
<reference evidence="5 6" key="2">
    <citation type="journal article" date="2010" name="Stand. Genomic Sci.">
        <title>Complete genome sequence of Chitinophaga pinensis type strain (UQM 2034).</title>
        <authorList>
            <person name="Glavina Del Rio T."/>
            <person name="Abt B."/>
            <person name="Spring S."/>
            <person name="Lapidus A."/>
            <person name="Nolan M."/>
            <person name="Tice H."/>
            <person name="Copeland A."/>
            <person name="Cheng J.F."/>
            <person name="Chen F."/>
            <person name="Bruce D."/>
            <person name="Goodwin L."/>
            <person name="Pitluck S."/>
            <person name="Ivanova N."/>
            <person name="Mavromatis K."/>
            <person name="Mikhailova N."/>
            <person name="Pati A."/>
            <person name="Chen A."/>
            <person name="Palaniappan K."/>
            <person name="Land M."/>
            <person name="Hauser L."/>
            <person name="Chang Y.J."/>
            <person name="Jeffries C.D."/>
            <person name="Chain P."/>
            <person name="Saunders E."/>
            <person name="Detter J.C."/>
            <person name="Brettin T."/>
            <person name="Rohde M."/>
            <person name="Goker M."/>
            <person name="Bristow J."/>
            <person name="Eisen J.A."/>
            <person name="Markowitz V."/>
            <person name="Hugenholtz P."/>
            <person name="Kyrpides N.C."/>
            <person name="Klenk H.P."/>
            <person name="Lucas S."/>
        </authorList>
    </citation>
    <scope>NUCLEOTIDE SEQUENCE [LARGE SCALE GENOMIC DNA]</scope>
    <source>
        <strain evidence="6">ATCC 43595 / DSM 2588 / LMG 13176 / NBRC 15968 / NCIMB 11800 / UQM 2034</strain>
    </source>
</reference>
<dbReference type="AlphaFoldDB" id="A0A979G2U5"/>
<dbReference type="GO" id="GO:0016887">
    <property type="term" value="F:ATP hydrolysis activity"/>
    <property type="evidence" value="ECO:0007669"/>
    <property type="project" value="TreeGrafter"/>
</dbReference>
<dbReference type="Pfam" id="PF00270">
    <property type="entry name" value="DEAD"/>
    <property type="match status" value="1"/>
</dbReference>
<keyword evidence="5" id="KW-0378">Hydrolase</keyword>
<dbReference type="InterPro" id="IPR014001">
    <property type="entry name" value="Helicase_ATP-bd"/>
</dbReference>
<dbReference type="InterPro" id="IPR027417">
    <property type="entry name" value="P-loop_NTPase"/>
</dbReference>
<keyword evidence="2" id="KW-0067">ATP-binding</keyword>
<organism evidence="5 6">
    <name type="scientific">Chitinophaga pinensis (strain ATCC 43595 / DSM 2588 / LMG 13176 / NBRC 15968 / NCIMB 11800 / UQM 2034)</name>
    <dbReference type="NCBI Taxonomy" id="485918"/>
    <lineage>
        <taxon>Bacteria</taxon>
        <taxon>Pseudomonadati</taxon>
        <taxon>Bacteroidota</taxon>
        <taxon>Chitinophagia</taxon>
        <taxon>Chitinophagales</taxon>
        <taxon>Chitinophagaceae</taxon>
        <taxon>Chitinophaga</taxon>
    </lineage>
</organism>
<evidence type="ECO:0000259" key="3">
    <source>
        <dbReference type="PROSITE" id="PS51192"/>
    </source>
</evidence>
<feature type="domain" description="Helicase C-terminal" evidence="4">
    <location>
        <begin position="239"/>
        <end position="394"/>
    </location>
</feature>
<dbReference type="PROSITE" id="PS51192">
    <property type="entry name" value="HELICASE_ATP_BIND_1"/>
    <property type="match status" value="1"/>
</dbReference>
<evidence type="ECO:0000259" key="4">
    <source>
        <dbReference type="PROSITE" id="PS51194"/>
    </source>
</evidence>
<dbReference type="GO" id="GO:0003677">
    <property type="term" value="F:DNA binding"/>
    <property type="evidence" value="ECO:0007669"/>
    <property type="project" value="TreeGrafter"/>
</dbReference>
<dbReference type="KEGG" id="cpi:Cpin_2070"/>